<sequence>MILDIENVLNGNMRLMTTKKGSLSWAHLRAQKGDQIFVLHGCSMPVVLRPASNSNPRIYTLVGDAFLENMATSISGSSLRQSLEDFDFARFETRTVIRETVRQIELADSDLISENILPRGTIVWDSLPPLNLILHPSHAARSEWDYLEIC</sequence>
<keyword evidence="2" id="KW-1185">Reference proteome</keyword>
<dbReference type="AlphaFoldDB" id="A0A194WTG1"/>
<reference evidence="1 2" key="1">
    <citation type="submission" date="2015-10" db="EMBL/GenBank/DDBJ databases">
        <title>Full genome of DAOMC 229536 Phialocephala scopiformis, a fungal endophyte of spruce producing the potent anti-insectan compound rugulosin.</title>
        <authorList>
            <consortium name="DOE Joint Genome Institute"/>
            <person name="Walker A.K."/>
            <person name="Frasz S.L."/>
            <person name="Seifert K.A."/>
            <person name="Miller J.D."/>
            <person name="Mondo S.J."/>
            <person name="Labutti K."/>
            <person name="Lipzen A."/>
            <person name="Dockter R."/>
            <person name="Kennedy M."/>
            <person name="Grigoriev I.V."/>
            <person name="Spatafora J.W."/>
        </authorList>
    </citation>
    <scope>NUCLEOTIDE SEQUENCE [LARGE SCALE GENOMIC DNA]</scope>
    <source>
        <strain evidence="1 2">CBS 120377</strain>
    </source>
</reference>
<dbReference type="EMBL" id="KQ947427">
    <property type="protein sequence ID" value="KUJ11248.1"/>
    <property type="molecule type" value="Genomic_DNA"/>
</dbReference>
<dbReference type="RefSeq" id="XP_018065603.1">
    <property type="nucleotide sequence ID" value="XM_018215852.1"/>
</dbReference>
<accession>A0A194WTG1</accession>
<dbReference type="InParanoid" id="A0A194WTG1"/>
<dbReference type="GeneID" id="28825578"/>
<proteinExistence type="predicted"/>
<organism evidence="1 2">
    <name type="scientific">Mollisia scopiformis</name>
    <name type="common">Conifer needle endophyte fungus</name>
    <name type="synonym">Phialocephala scopiformis</name>
    <dbReference type="NCBI Taxonomy" id="149040"/>
    <lineage>
        <taxon>Eukaryota</taxon>
        <taxon>Fungi</taxon>
        <taxon>Dikarya</taxon>
        <taxon>Ascomycota</taxon>
        <taxon>Pezizomycotina</taxon>
        <taxon>Leotiomycetes</taxon>
        <taxon>Helotiales</taxon>
        <taxon>Mollisiaceae</taxon>
        <taxon>Mollisia</taxon>
    </lineage>
</organism>
<evidence type="ECO:0000313" key="1">
    <source>
        <dbReference type="EMBL" id="KUJ11248.1"/>
    </source>
</evidence>
<protein>
    <submittedName>
        <fullName evidence="1">Uncharacterized protein</fullName>
    </submittedName>
</protein>
<dbReference type="OrthoDB" id="2157530at2759"/>
<evidence type="ECO:0000313" key="2">
    <source>
        <dbReference type="Proteomes" id="UP000070700"/>
    </source>
</evidence>
<dbReference type="Proteomes" id="UP000070700">
    <property type="component" value="Unassembled WGS sequence"/>
</dbReference>
<dbReference type="Pfam" id="PF26639">
    <property type="entry name" value="Het-6_barrel"/>
    <property type="match status" value="1"/>
</dbReference>
<gene>
    <name evidence="1" type="ORF">LY89DRAFT_689143</name>
</gene>
<dbReference type="KEGG" id="psco:LY89DRAFT_689143"/>
<name>A0A194WTG1_MOLSC</name>